<proteinExistence type="inferred from homology"/>
<evidence type="ECO:0000256" key="7">
    <source>
        <dbReference type="ARBA" id="ARBA00023242"/>
    </source>
</evidence>
<evidence type="ECO:0000256" key="5">
    <source>
        <dbReference type="ARBA" id="ARBA00015162"/>
    </source>
</evidence>
<name>A0A9P7K3Q1_9AGAR</name>
<evidence type="ECO:0000313" key="11">
    <source>
        <dbReference type="Proteomes" id="UP000717328"/>
    </source>
</evidence>
<accession>A0A9P7K3Q1</accession>
<dbReference type="AlphaFoldDB" id="A0A9P7K3Q1"/>
<protein>
    <recommendedName>
        <fullName evidence="5">Restriction of telomere capping protein 4</fullName>
    </recommendedName>
</protein>
<feature type="compositionally biased region" description="Polar residues" evidence="8">
    <location>
        <begin position="182"/>
        <end position="202"/>
    </location>
</feature>
<dbReference type="PANTHER" id="PTHR41391">
    <property type="entry name" value="RESTRICTION OF TELOMERE CAPPING PROTEIN 4"/>
    <property type="match status" value="1"/>
</dbReference>
<comment type="subcellular location">
    <subcellularLocation>
        <location evidence="3">Cytoplasm</location>
    </subcellularLocation>
    <subcellularLocation>
        <location evidence="2">Nucleus</location>
    </subcellularLocation>
</comment>
<feature type="region of interest" description="Disordered" evidence="8">
    <location>
        <begin position="135"/>
        <end position="212"/>
    </location>
</feature>
<evidence type="ECO:0000313" key="10">
    <source>
        <dbReference type="EMBL" id="KAG5634111.1"/>
    </source>
</evidence>
<keyword evidence="6" id="KW-0963">Cytoplasm</keyword>
<dbReference type="InterPro" id="IPR039024">
    <property type="entry name" value="RTC4"/>
</dbReference>
<sequence length="646" mass="73610">MPLASMWQQTSDGWLQNRQQAAREEDVRQQIKKTNLESRQTRELQVTILSWLAEDQDSIALSLVVKTFPNFRIKDHGELVNLLGMDISSWAEIYDPVKDRWVAHSIDMSHLVERDAVLLLRRLPNGLSGDRLRPHHCPGMVEEMNKLHPVRSKRKRTNSPEPKTSVPSNVNHTPRPHKRLHSQSVAIQDPQTPSSSKMSDTPLTPRPFPDIEPLYLPPAEVPQLADTSRPTTPTSDLAPLLKYRLFCGKRLRRAGERLWPCSFYARDVIEGFQLIEALTAQRRPRISQKTAFEQVYGLEFKKSTFQSHYRTYTAYPAAVKNFIDSPEKELSWNAFRNRTVEVIEVADSEGEAVTPENDSQSGDGKHSRASSVSSSSSHNSNTHFDFDDDDIPLDPTKVCPYCDEKWPEVPSAELLRQREILEKMSFPDPGPHSANPLHRQIVPAVRAASFCSLHRFETTVIDIAVREKWPQTVDWVKFENRIWRSQAAIQTIIQDPSSSLFHQILQVTVSNLGSLDRALGSGGRYDFSSKYGNGTGYYGEKGCVIISRTCHLMTNGVQAIHNIPIHDFIARILVPEVTLLLIAEDHDKSQEQALHTLEASSRYGNEMFNFIEDEAEDRRYAASMHAMWKQRRRQSAYVEIDDTTVQ</sequence>
<comment type="similarity">
    <text evidence="4">Belongs to the RTC4 family.</text>
</comment>
<feature type="domain" description="Restriction of telomere capping protein 4 C-terminal" evidence="9">
    <location>
        <begin position="534"/>
        <end position="608"/>
    </location>
</feature>
<dbReference type="EMBL" id="JABCKI010006634">
    <property type="protein sequence ID" value="KAG5634111.1"/>
    <property type="molecule type" value="Genomic_DNA"/>
</dbReference>
<keyword evidence="7" id="KW-0539">Nucleus</keyword>
<evidence type="ECO:0000256" key="1">
    <source>
        <dbReference type="ARBA" id="ARBA00002738"/>
    </source>
</evidence>
<evidence type="ECO:0000256" key="3">
    <source>
        <dbReference type="ARBA" id="ARBA00004496"/>
    </source>
</evidence>
<reference evidence="10" key="1">
    <citation type="submission" date="2021-02" db="EMBL/GenBank/DDBJ databases">
        <authorList>
            <person name="Nieuwenhuis M."/>
            <person name="Van De Peppel L.J.J."/>
        </authorList>
    </citation>
    <scope>NUCLEOTIDE SEQUENCE</scope>
    <source>
        <strain evidence="10">D49</strain>
    </source>
</reference>
<evidence type="ECO:0000259" key="9">
    <source>
        <dbReference type="Pfam" id="PF14474"/>
    </source>
</evidence>
<evidence type="ECO:0000256" key="2">
    <source>
        <dbReference type="ARBA" id="ARBA00004123"/>
    </source>
</evidence>
<dbReference type="Proteomes" id="UP000717328">
    <property type="component" value="Unassembled WGS sequence"/>
</dbReference>
<gene>
    <name evidence="10" type="ORF">H0H81_003365</name>
</gene>
<dbReference type="PANTHER" id="PTHR41391:SF1">
    <property type="entry name" value="RESTRICTION OF TELOMERE CAPPING PROTEIN 4"/>
    <property type="match status" value="1"/>
</dbReference>
<dbReference type="GO" id="GO:0005634">
    <property type="term" value="C:nucleus"/>
    <property type="evidence" value="ECO:0007669"/>
    <property type="project" value="UniProtKB-SubCell"/>
</dbReference>
<feature type="compositionally biased region" description="Basic residues" evidence="8">
    <location>
        <begin position="148"/>
        <end position="157"/>
    </location>
</feature>
<reference evidence="10" key="2">
    <citation type="submission" date="2021-10" db="EMBL/GenBank/DDBJ databases">
        <title>Phylogenomics reveals ancestral predisposition of the termite-cultivated fungus Termitomyces towards a domesticated lifestyle.</title>
        <authorList>
            <person name="Auxier B."/>
            <person name="Grum-Grzhimaylo A."/>
            <person name="Cardenas M.E."/>
            <person name="Lodge J.D."/>
            <person name="Laessoe T."/>
            <person name="Pedersen O."/>
            <person name="Smith M.E."/>
            <person name="Kuyper T.W."/>
            <person name="Franco-Molano E.A."/>
            <person name="Baroni T.J."/>
            <person name="Aanen D.K."/>
        </authorList>
    </citation>
    <scope>NUCLEOTIDE SEQUENCE</scope>
    <source>
        <strain evidence="10">D49</strain>
    </source>
</reference>
<dbReference type="Pfam" id="PF14474">
    <property type="entry name" value="RTC4"/>
    <property type="match status" value="1"/>
</dbReference>
<evidence type="ECO:0000256" key="6">
    <source>
        <dbReference type="ARBA" id="ARBA00022490"/>
    </source>
</evidence>
<feature type="region of interest" description="Disordered" evidence="8">
    <location>
        <begin position="346"/>
        <end position="388"/>
    </location>
</feature>
<dbReference type="GO" id="GO:0005737">
    <property type="term" value="C:cytoplasm"/>
    <property type="evidence" value="ECO:0007669"/>
    <property type="project" value="UniProtKB-SubCell"/>
</dbReference>
<feature type="compositionally biased region" description="Low complexity" evidence="8">
    <location>
        <begin position="369"/>
        <end position="380"/>
    </location>
</feature>
<evidence type="ECO:0000256" key="4">
    <source>
        <dbReference type="ARBA" id="ARBA00009461"/>
    </source>
</evidence>
<comment type="function">
    <text evidence="1">May be involved in a process influencing telomere capping.</text>
</comment>
<feature type="compositionally biased region" description="Polar residues" evidence="8">
    <location>
        <begin position="159"/>
        <end position="172"/>
    </location>
</feature>
<keyword evidence="11" id="KW-1185">Reference proteome</keyword>
<organism evidence="10 11">
    <name type="scientific">Sphagnurus paluster</name>
    <dbReference type="NCBI Taxonomy" id="117069"/>
    <lineage>
        <taxon>Eukaryota</taxon>
        <taxon>Fungi</taxon>
        <taxon>Dikarya</taxon>
        <taxon>Basidiomycota</taxon>
        <taxon>Agaricomycotina</taxon>
        <taxon>Agaricomycetes</taxon>
        <taxon>Agaricomycetidae</taxon>
        <taxon>Agaricales</taxon>
        <taxon>Tricholomatineae</taxon>
        <taxon>Lyophyllaceae</taxon>
        <taxon>Sphagnurus</taxon>
    </lineage>
</organism>
<evidence type="ECO:0000256" key="8">
    <source>
        <dbReference type="SAM" id="MobiDB-lite"/>
    </source>
</evidence>
<comment type="caution">
    <text evidence="10">The sequence shown here is derived from an EMBL/GenBank/DDBJ whole genome shotgun (WGS) entry which is preliminary data.</text>
</comment>
<dbReference type="InterPro" id="IPR028094">
    <property type="entry name" value="RTC4_C"/>
</dbReference>
<dbReference type="OrthoDB" id="128308at2759"/>